<keyword evidence="6" id="KW-1185">Reference proteome</keyword>
<feature type="coiled-coil region" evidence="2">
    <location>
        <begin position="667"/>
        <end position="694"/>
    </location>
</feature>
<dbReference type="Proteomes" id="UP000039865">
    <property type="component" value="Unassembled WGS sequence"/>
</dbReference>
<feature type="domain" description="Cilia- and flagella-associated protein 58 central coiled coil" evidence="4">
    <location>
        <begin position="391"/>
        <end position="687"/>
    </location>
</feature>
<feature type="coiled-coil region" evidence="2">
    <location>
        <begin position="492"/>
        <end position="631"/>
    </location>
</feature>
<accession>A0A078B177</accession>
<sequence length="875" mass="104281">MSADPANQDVEEPQMDLEAIQDNAQINREIDALGFDPERFEDIEREFKQFLEEIIGNQNLEKFKNEYQKIHKTLKTSYEGEKKLIKKCKELNNQIFEKASNVRAAIRMASNEVEKINALKTKVNKAYEEVENQKEKEDKQRQKIATLKGEIANLKRLSQQETDLEEDTKLRQLRKVYDELQKQREDQDEKLDQVKQHNKDLMDRRKTSEIEILKSHDEIEKLNKMILESKEKKNDKDEQKKDLQKEIDSLNKDTEEKKKILTEKEYQLRGMREENKRAKDELDQLESKLQQSKENIRKKEIEKEDCEKIFSENNQNKQMIQSQTASKFEQQQVIQAELSEMESKNRKLEKQLNILIKKNAELRSEKDGNESKKDNLKVELQLLSREYDKLKKSVDEDKKEIEQKMRERDLLNKDVVLAEEKERDKGSNIQTLENELKKLQNKIQGYKAEAQKLQKLIYQLEKDKQKYGIEASQANAKYYQCLEQVKLKNNLITKLQKKNIEAEGRLKQQQNLYEAVRSDRNLYSKNLLEAQEEIAELKMKFRRMTQQISQLKEEINSKDLNIHSETLNKQRYAGENAKLESDIERITRHIESSEEMIKTQENDIARLKYVISEAEAEKQKQRKDYEMVINERDILGTQLIKRNEELALLYEKIKIQKSTLKKGEIYYQERVEDISNIQKQISELKRELIVSQNETACIPDLRREIYLLQKELLEQQQKAKFLMDELEKPLNVHRWRKLECTDPETYEMIQKIQSLQKRLIAKTEEVSEKDVLIQEKEKLYIELKNILAKQSGPEVAEKLQIYQQNLKERSKQLKDMVAELKNYQSQVNAYRFEIERLDKQINEIKHMWFNQRREGKLGVIKEEEEMGMQEMDGVM</sequence>
<dbReference type="OrthoDB" id="264785at2759"/>
<evidence type="ECO:0000259" key="4">
    <source>
        <dbReference type="Pfam" id="PF21771"/>
    </source>
</evidence>
<evidence type="ECO:0000256" key="1">
    <source>
        <dbReference type="ARBA" id="ARBA00023054"/>
    </source>
</evidence>
<evidence type="ECO:0000256" key="3">
    <source>
        <dbReference type="SAM" id="MobiDB-lite"/>
    </source>
</evidence>
<reference evidence="5 6" key="1">
    <citation type="submission" date="2014-06" db="EMBL/GenBank/DDBJ databases">
        <authorList>
            <person name="Swart Estienne"/>
        </authorList>
    </citation>
    <scope>NUCLEOTIDE SEQUENCE [LARGE SCALE GENOMIC DNA]</scope>
    <source>
        <strain evidence="5 6">130c</strain>
    </source>
</reference>
<dbReference type="OMA" id="MSLKMIN"/>
<evidence type="ECO:0000256" key="2">
    <source>
        <dbReference type="SAM" id="Coils"/>
    </source>
</evidence>
<dbReference type="EMBL" id="CCKQ01016440">
    <property type="protein sequence ID" value="CDW88309.1"/>
    <property type="molecule type" value="Genomic_DNA"/>
</dbReference>
<dbReference type="InParanoid" id="A0A078B177"/>
<evidence type="ECO:0000313" key="6">
    <source>
        <dbReference type="Proteomes" id="UP000039865"/>
    </source>
</evidence>
<name>A0A078B177_STYLE</name>
<gene>
    <name evidence="5" type="primary">Contig13733.g14645</name>
    <name evidence="5" type="ORF">STYLEM_17428</name>
</gene>
<keyword evidence="1 2" id="KW-0175">Coiled coil</keyword>
<organism evidence="5 6">
    <name type="scientific">Stylonychia lemnae</name>
    <name type="common">Ciliate</name>
    <dbReference type="NCBI Taxonomy" id="5949"/>
    <lineage>
        <taxon>Eukaryota</taxon>
        <taxon>Sar</taxon>
        <taxon>Alveolata</taxon>
        <taxon>Ciliophora</taxon>
        <taxon>Intramacronucleata</taxon>
        <taxon>Spirotrichea</taxon>
        <taxon>Stichotrichia</taxon>
        <taxon>Sporadotrichida</taxon>
        <taxon>Oxytrichidae</taxon>
        <taxon>Stylonychinae</taxon>
        <taxon>Stylonychia</taxon>
    </lineage>
</organism>
<dbReference type="GO" id="GO:0005856">
    <property type="term" value="C:cytoskeleton"/>
    <property type="evidence" value="ECO:0007669"/>
    <property type="project" value="TreeGrafter"/>
</dbReference>
<dbReference type="PANTHER" id="PTHR32083">
    <property type="entry name" value="CILIA AND FLAGELLA-ASSOCIATED PROTEIN 58-RELATED"/>
    <property type="match status" value="1"/>
</dbReference>
<dbReference type="InterPro" id="IPR049270">
    <property type="entry name" value="CFAP58_CC"/>
</dbReference>
<proteinExistence type="predicted"/>
<dbReference type="PANTHER" id="PTHR32083:SF0">
    <property type="entry name" value="CILIA AND FLAGELLA-ASSOCIATED PROTEIN 58"/>
    <property type="match status" value="1"/>
</dbReference>
<dbReference type="AlphaFoldDB" id="A0A078B177"/>
<evidence type="ECO:0000313" key="5">
    <source>
        <dbReference type="EMBL" id="CDW88309.1"/>
    </source>
</evidence>
<dbReference type="Pfam" id="PF21771">
    <property type="entry name" value="CFAP58_CC"/>
    <property type="match status" value="1"/>
</dbReference>
<protein>
    <recommendedName>
        <fullName evidence="4">Cilia- and flagella-associated protein 58 central coiled coil domain-containing protein</fullName>
    </recommendedName>
</protein>
<feature type="coiled-coil region" evidence="2">
    <location>
        <begin position="799"/>
        <end position="847"/>
    </location>
</feature>
<feature type="region of interest" description="Disordered" evidence="3">
    <location>
        <begin position="230"/>
        <end position="255"/>
    </location>
</feature>